<feature type="non-terminal residue" evidence="1">
    <location>
        <position position="1"/>
    </location>
</feature>
<sequence>SSAETILLAQCSTQWRSKLGKIGISVERKVALMKPRPSICDNIFTKRIIWAFPSSHVTIGVRQSMATAPTASHNLDDSVATRVKKNLKNGLAPVPYAQPDSRKKHNGGHANPISWDIPPPKDLSFPLAPYPQQNNYISGMNRQEPPLGLWTSTWPNHSAGLSCPPGVNDLLSRNFISSLHIITSYRSIPYLGQPSFSTQGSTYHPPPFPPNRTNNMPASNILESPLAYANNGTPSAPSGSPPDYTNSIYASTSSAPVFISKKMHRYSLDIDHYRIDGIGMWPPVPPQSTPVAAETTDPVYKEKRDVSEAESGTKVGPNKKGDYSGVCESGFPSGAVCLVVLTAFFVALVLLVLGISFAYRLRPVDIQRLHPLLLGLLD</sequence>
<keyword evidence="2" id="KW-1185">Reference proteome</keyword>
<reference evidence="1" key="1">
    <citation type="submission" date="2021-06" db="EMBL/GenBank/DDBJ databases">
        <authorList>
            <person name="Kallberg Y."/>
            <person name="Tangrot J."/>
            <person name="Rosling A."/>
        </authorList>
    </citation>
    <scope>NUCLEOTIDE SEQUENCE</scope>
    <source>
        <strain evidence="1">CL356</strain>
    </source>
</reference>
<name>A0ACA9NPQ9_9GLOM</name>
<gene>
    <name evidence="1" type="ORF">ACOLOM_LOCUS8552</name>
</gene>
<proteinExistence type="predicted"/>
<evidence type="ECO:0000313" key="1">
    <source>
        <dbReference type="EMBL" id="CAG8659967.1"/>
    </source>
</evidence>
<evidence type="ECO:0000313" key="2">
    <source>
        <dbReference type="Proteomes" id="UP000789525"/>
    </source>
</evidence>
<comment type="caution">
    <text evidence="1">The sequence shown here is derived from an EMBL/GenBank/DDBJ whole genome shotgun (WGS) entry which is preliminary data.</text>
</comment>
<organism evidence="1 2">
    <name type="scientific">Acaulospora colombiana</name>
    <dbReference type="NCBI Taxonomy" id="27376"/>
    <lineage>
        <taxon>Eukaryota</taxon>
        <taxon>Fungi</taxon>
        <taxon>Fungi incertae sedis</taxon>
        <taxon>Mucoromycota</taxon>
        <taxon>Glomeromycotina</taxon>
        <taxon>Glomeromycetes</taxon>
        <taxon>Diversisporales</taxon>
        <taxon>Acaulosporaceae</taxon>
        <taxon>Acaulospora</taxon>
    </lineage>
</organism>
<accession>A0ACA9NPQ9</accession>
<dbReference type="Proteomes" id="UP000789525">
    <property type="component" value="Unassembled WGS sequence"/>
</dbReference>
<dbReference type="EMBL" id="CAJVPT010022437">
    <property type="protein sequence ID" value="CAG8659967.1"/>
    <property type="molecule type" value="Genomic_DNA"/>
</dbReference>
<protein>
    <submittedName>
        <fullName evidence="1">15438_t:CDS:1</fullName>
    </submittedName>
</protein>